<dbReference type="AlphaFoldDB" id="A0A8S3XPH3"/>
<comment type="caution">
    <text evidence="1">The sequence shown here is derived from an EMBL/GenBank/DDBJ whole genome shotgun (WGS) entry which is preliminary data.</text>
</comment>
<name>A0A8S3XPH3_PARAO</name>
<proteinExistence type="predicted"/>
<dbReference type="OrthoDB" id="410104at2759"/>
<evidence type="ECO:0000313" key="1">
    <source>
        <dbReference type="EMBL" id="CAG5036235.1"/>
    </source>
</evidence>
<reference evidence="1" key="1">
    <citation type="submission" date="2021-04" db="EMBL/GenBank/DDBJ databases">
        <authorList>
            <person name="Tunstrom K."/>
        </authorList>
    </citation>
    <scope>NUCLEOTIDE SEQUENCE</scope>
</reference>
<organism evidence="1 2">
    <name type="scientific">Parnassius apollo</name>
    <name type="common">Apollo butterfly</name>
    <name type="synonym">Papilio apollo</name>
    <dbReference type="NCBI Taxonomy" id="110799"/>
    <lineage>
        <taxon>Eukaryota</taxon>
        <taxon>Metazoa</taxon>
        <taxon>Ecdysozoa</taxon>
        <taxon>Arthropoda</taxon>
        <taxon>Hexapoda</taxon>
        <taxon>Insecta</taxon>
        <taxon>Pterygota</taxon>
        <taxon>Neoptera</taxon>
        <taxon>Endopterygota</taxon>
        <taxon>Lepidoptera</taxon>
        <taxon>Glossata</taxon>
        <taxon>Ditrysia</taxon>
        <taxon>Papilionoidea</taxon>
        <taxon>Papilionidae</taxon>
        <taxon>Parnassiinae</taxon>
        <taxon>Parnassini</taxon>
        <taxon>Parnassius</taxon>
        <taxon>Parnassius</taxon>
    </lineage>
</organism>
<accession>A0A8S3XPH3</accession>
<sequence length="138" mass="16316">MKEKLGRIYKEGNKSIRNDHNNHRYEIISRNIENFRSAKKAYKELTTFKSWIQKLEQNSQDANSRRDVISHATKFYKNLYTKQNNTEMETQATHKNTSDSIKPIEDFEVYEYVNKLKAEKSPEPDGICNEALKLERPS</sequence>
<evidence type="ECO:0000313" key="2">
    <source>
        <dbReference type="Proteomes" id="UP000691718"/>
    </source>
</evidence>
<dbReference type="Proteomes" id="UP000691718">
    <property type="component" value="Unassembled WGS sequence"/>
</dbReference>
<gene>
    <name evidence="1" type="ORF">PAPOLLO_LOCUS20761</name>
</gene>
<dbReference type="EMBL" id="CAJQZP010001280">
    <property type="protein sequence ID" value="CAG5036235.1"/>
    <property type="molecule type" value="Genomic_DNA"/>
</dbReference>
<protein>
    <submittedName>
        <fullName evidence="1">(apollo) hypothetical protein</fullName>
    </submittedName>
</protein>
<keyword evidence="2" id="KW-1185">Reference proteome</keyword>